<feature type="region of interest" description="Disordered" evidence="1">
    <location>
        <begin position="59"/>
        <end position="82"/>
    </location>
</feature>
<sequence>MTANGLRHLFRVHGPRPGERLTVPAPPADRRQPLAEVRAALPRLGRELLATGTGMLACTTHENRNDGRRGRSLVRRPPAAKP</sequence>
<evidence type="ECO:0000256" key="1">
    <source>
        <dbReference type="SAM" id="MobiDB-lite"/>
    </source>
</evidence>
<accession>A0AAU2W012</accession>
<name>A0AAU2W012_9ACTN</name>
<organism evidence="2">
    <name type="scientific">Streptomyces sp. NBC_00008</name>
    <dbReference type="NCBI Taxonomy" id="2903610"/>
    <lineage>
        <taxon>Bacteria</taxon>
        <taxon>Bacillati</taxon>
        <taxon>Actinomycetota</taxon>
        <taxon>Actinomycetes</taxon>
        <taxon>Kitasatosporales</taxon>
        <taxon>Streptomycetaceae</taxon>
        <taxon>Streptomyces</taxon>
    </lineage>
</organism>
<reference evidence="2" key="1">
    <citation type="submission" date="2022-10" db="EMBL/GenBank/DDBJ databases">
        <title>The complete genomes of actinobacterial strains from the NBC collection.</title>
        <authorList>
            <person name="Joergensen T.S."/>
            <person name="Alvarez Arevalo M."/>
            <person name="Sterndorff E.B."/>
            <person name="Faurdal D."/>
            <person name="Vuksanovic O."/>
            <person name="Mourched A.-S."/>
            <person name="Charusanti P."/>
            <person name="Shaw S."/>
            <person name="Blin K."/>
            <person name="Weber T."/>
        </authorList>
    </citation>
    <scope>NUCLEOTIDE SEQUENCE</scope>
    <source>
        <strain evidence="2">NBC_00008</strain>
    </source>
</reference>
<dbReference type="AlphaFoldDB" id="A0AAU2W012"/>
<gene>
    <name evidence="2" type="ORF">OG398_36205</name>
</gene>
<dbReference type="EMBL" id="CP108313">
    <property type="protein sequence ID" value="WTW73293.1"/>
    <property type="molecule type" value="Genomic_DNA"/>
</dbReference>
<protein>
    <submittedName>
        <fullName evidence="2">Uncharacterized protein</fullName>
    </submittedName>
</protein>
<evidence type="ECO:0000313" key="2">
    <source>
        <dbReference type="EMBL" id="WTW73293.1"/>
    </source>
</evidence>
<proteinExistence type="predicted"/>